<feature type="compositionally biased region" description="Basic and acidic residues" evidence="4">
    <location>
        <begin position="77"/>
        <end position="92"/>
    </location>
</feature>
<dbReference type="GO" id="GO:0032545">
    <property type="term" value="C:CURI complex"/>
    <property type="evidence" value="ECO:0007669"/>
    <property type="project" value="TreeGrafter"/>
</dbReference>
<protein>
    <submittedName>
        <fullName evidence="6">Ribosomal RNA-processing protein 7</fullName>
    </submittedName>
</protein>
<proteinExistence type="inferred from homology"/>
<evidence type="ECO:0000256" key="4">
    <source>
        <dbReference type="SAM" id="MobiDB-lite"/>
    </source>
</evidence>
<comment type="similarity">
    <text evidence="1">Belongs to the RRP7 family.</text>
</comment>
<dbReference type="Gene3D" id="3.30.70.330">
    <property type="match status" value="1"/>
</dbReference>
<feature type="compositionally biased region" description="Low complexity" evidence="4">
    <location>
        <begin position="67"/>
        <end position="76"/>
    </location>
</feature>
<sequence length="405" mass="44580">MPKTVSGPSTKTSKSKLSQKGAPKLYSNFLPLPILIPTPIPIPSSSSSKPINETKHYLYCRAHKSKASTGASASASKAKETEEGLPEGRTEERLPEGRTVFVVNLPVDVTDRELRTVFGKYGVVEDVRIGKRETGDVLEGVVRGMEVEQSDESEDDEDEDEDEDADEDEEIGDEDDDDRPEATFKGDLLTKKQRRALRRRNLPTSIPEIDPLPTLCPRSTPYLQSGLSSAHIIFLDPISVSRLLSSTPEPVSLPKYGKGEPTGLAYYTALYKSLRPSVSAIKSFADTSMARFDHLHSLLLSSRAKEQGAGALVDEDGFTLVVRSGKYGRAGARGDGFGKGGVGVATRGFEKKKGKGGKGSQALPDFYKFQALDRKRQDLAELRQKFEHDKARVEELKKSRRYKPY</sequence>
<evidence type="ECO:0000313" key="6">
    <source>
        <dbReference type="EMBL" id="OXG16706.1"/>
    </source>
</evidence>
<feature type="compositionally biased region" description="Basic and acidic residues" evidence="4">
    <location>
        <begin position="180"/>
        <end position="190"/>
    </location>
</feature>
<dbReference type="Pfam" id="PF00076">
    <property type="entry name" value="RRM_1"/>
    <property type="match status" value="1"/>
</dbReference>
<feature type="region of interest" description="Disordered" evidence="4">
    <location>
        <begin position="1"/>
        <end position="20"/>
    </location>
</feature>
<feature type="coiled-coil region" evidence="3">
    <location>
        <begin position="372"/>
        <end position="399"/>
    </location>
</feature>
<keyword evidence="2" id="KW-0694">RNA-binding</keyword>
<evidence type="ECO:0000259" key="5">
    <source>
        <dbReference type="PROSITE" id="PS50102"/>
    </source>
</evidence>
<dbReference type="Pfam" id="PF12923">
    <property type="entry name" value="RRP7"/>
    <property type="match status" value="1"/>
</dbReference>
<comment type="caution">
    <text evidence="6">The sequence shown here is derived from an EMBL/GenBank/DDBJ whole genome shotgun (WGS) entry which is preliminary data.</text>
</comment>
<reference evidence="6 7" key="1">
    <citation type="submission" date="2017-06" db="EMBL/GenBank/DDBJ databases">
        <title>Global population genomics of the pathogenic fungus Cryptococcus neoformans var. grubii.</title>
        <authorList>
            <person name="Cuomo C."/>
            <person name="Litvintseva A."/>
            <person name="Chen Y."/>
            <person name="Young S."/>
            <person name="Zeng Q."/>
            <person name="Chapman S."/>
            <person name="Gujja S."/>
            <person name="Saif S."/>
            <person name="Birren B."/>
        </authorList>
    </citation>
    <scope>NUCLEOTIDE SEQUENCE [LARGE SCALE GENOMIC DNA]</scope>
    <source>
        <strain evidence="6 7">Tu259-1</strain>
    </source>
</reference>
<dbReference type="Proteomes" id="UP000199727">
    <property type="component" value="Unassembled WGS sequence"/>
</dbReference>
<dbReference type="InterPro" id="IPR035979">
    <property type="entry name" value="RBD_domain_sf"/>
</dbReference>
<evidence type="ECO:0000256" key="3">
    <source>
        <dbReference type="SAM" id="Coils"/>
    </source>
</evidence>
<accession>A0A854QDE1</accession>
<dbReference type="InterPro" id="IPR040446">
    <property type="entry name" value="RRP7"/>
</dbReference>
<evidence type="ECO:0000256" key="2">
    <source>
        <dbReference type="PROSITE-ProRule" id="PRU00176"/>
    </source>
</evidence>
<dbReference type="AlphaFoldDB" id="A0A854QDE1"/>
<dbReference type="OrthoDB" id="5390at2759"/>
<dbReference type="PROSITE" id="PS50102">
    <property type="entry name" value="RRM"/>
    <property type="match status" value="1"/>
</dbReference>
<dbReference type="GO" id="GO:0003723">
    <property type="term" value="F:RNA binding"/>
    <property type="evidence" value="ECO:0007669"/>
    <property type="project" value="UniProtKB-UniRule"/>
</dbReference>
<feature type="region of interest" description="Disordered" evidence="4">
    <location>
        <begin position="65"/>
        <end position="92"/>
    </location>
</feature>
<feature type="region of interest" description="Disordered" evidence="4">
    <location>
        <begin position="140"/>
        <end position="190"/>
    </location>
</feature>
<dbReference type="Gene3D" id="6.10.250.1770">
    <property type="match status" value="1"/>
</dbReference>
<dbReference type="GO" id="GO:0034456">
    <property type="term" value="C:UTP-C complex"/>
    <property type="evidence" value="ECO:0007669"/>
    <property type="project" value="TreeGrafter"/>
</dbReference>
<dbReference type="PANTHER" id="PTHR13191:SF0">
    <property type="entry name" value="RIBOSOMAL RNA-PROCESSING PROTEIN 7 HOMOLOG A-RELATED"/>
    <property type="match status" value="1"/>
</dbReference>
<dbReference type="InterPro" id="IPR000504">
    <property type="entry name" value="RRM_dom"/>
</dbReference>
<gene>
    <name evidence="6" type="ORF">C361_05077</name>
</gene>
<dbReference type="GO" id="GO:0000028">
    <property type="term" value="P:ribosomal small subunit assembly"/>
    <property type="evidence" value="ECO:0007669"/>
    <property type="project" value="TreeGrafter"/>
</dbReference>
<dbReference type="EMBL" id="AMKT01000067">
    <property type="protein sequence ID" value="OXG16706.1"/>
    <property type="molecule type" value="Genomic_DNA"/>
</dbReference>
<evidence type="ECO:0000256" key="1">
    <source>
        <dbReference type="ARBA" id="ARBA00006110"/>
    </source>
</evidence>
<dbReference type="PANTHER" id="PTHR13191">
    <property type="entry name" value="RIBOSOMAL RNA PROCESSING PROTEIN 7-RELATED"/>
    <property type="match status" value="1"/>
</dbReference>
<evidence type="ECO:0000313" key="7">
    <source>
        <dbReference type="Proteomes" id="UP000199727"/>
    </source>
</evidence>
<feature type="compositionally biased region" description="Acidic residues" evidence="4">
    <location>
        <begin position="148"/>
        <end position="179"/>
    </location>
</feature>
<dbReference type="GO" id="GO:0006364">
    <property type="term" value="P:rRNA processing"/>
    <property type="evidence" value="ECO:0007669"/>
    <property type="project" value="TreeGrafter"/>
</dbReference>
<name>A0A854QDE1_CRYNE</name>
<keyword evidence="3" id="KW-0175">Coiled coil</keyword>
<dbReference type="InterPro" id="IPR012677">
    <property type="entry name" value="Nucleotide-bd_a/b_plait_sf"/>
</dbReference>
<dbReference type="InterPro" id="IPR024326">
    <property type="entry name" value="RRP7_C"/>
</dbReference>
<feature type="domain" description="RRM" evidence="5">
    <location>
        <begin position="98"/>
        <end position="144"/>
    </location>
</feature>
<dbReference type="SUPFAM" id="SSF54928">
    <property type="entry name" value="RNA-binding domain, RBD"/>
    <property type="match status" value="1"/>
</dbReference>
<organism evidence="6 7">
    <name type="scientific">Cryptococcus neoformans Tu259-1</name>
    <dbReference type="NCBI Taxonomy" id="1230072"/>
    <lineage>
        <taxon>Eukaryota</taxon>
        <taxon>Fungi</taxon>
        <taxon>Dikarya</taxon>
        <taxon>Basidiomycota</taxon>
        <taxon>Agaricomycotina</taxon>
        <taxon>Tremellomycetes</taxon>
        <taxon>Tremellales</taxon>
        <taxon>Cryptococcaceae</taxon>
        <taxon>Cryptococcus</taxon>
        <taxon>Cryptococcus neoformans species complex</taxon>
    </lineage>
</organism>